<protein>
    <submittedName>
        <fullName evidence="1">DUF4013 domain-containing protein</fullName>
    </submittedName>
</protein>
<reference evidence="1" key="1">
    <citation type="journal article" date="2020" name="mSystems">
        <title>Genome- and Community-Level Interaction Insights into Carbon Utilization and Element Cycling Functions of Hydrothermarchaeota in Hydrothermal Sediment.</title>
        <authorList>
            <person name="Zhou Z."/>
            <person name="Liu Y."/>
            <person name="Xu W."/>
            <person name="Pan J."/>
            <person name="Luo Z.H."/>
            <person name="Li M."/>
        </authorList>
    </citation>
    <scope>NUCLEOTIDE SEQUENCE [LARGE SCALE GENOMIC DNA]</scope>
    <source>
        <strain evidence="1">SpSt-222</strain>
    </source>
</reference>
<accession>A0A7C1XNB8</accession>
<dbReference type="EMBL" id="DSJL01000010">
    <property type="protein sequence ID" value="HEF65130.1"/>
    <property type="molecule type" value="Genomic_DNA"/>
</dbReference>
<dbReference type="Pfam" id="PF13197">
    <property type="entry name" value="DUF4013"/>
    <property type="match status" value="1"/>
</dbReference>
<proteinExistence type="predicted"/>
<dbReference type="AlphaFoldDB" id="A0A7C1XNB8"/>
<organism evidence="1">
    <name type="scientific">Thermomicrobium roseum</name>
    <dbReference type="NCBI Taxonomy" id="500"/>
    <lineage>
        <taxon>Bacteria</taxon>
        <taxon>Pseudomonadati</taxon>
        <taxon>Thermomicrobiota</taxon>
        <taxon>Thermomicrobia</taxon>
        <taxon>Thermomicrobiales</taxon>
        <taxon>Thermomicrobiaceae</taxon>
        <taxon>Thermomicrobium</taxon>
    </lineage>
</organism>
<name>A0A7C1XNB8_THERO</name>
<sequence>MDLGRAFSYVFQDPQWVKKALIALVMLVIPIVGWVILYGYMLRIMRQTALGADLPLPEWDDFGGDFLRGLKGFILQLLWNSPVLILSLCTLALSTITSSSLAIQFAGDSSASNTPLVTIPQIWSLCANCLSSVLSTFIAFIAPLFVTRFAVTERFSAALQLPEIFGEISRSGIQLFIVFIASLVLGIIALFGVVLCIVGIFGTLLYTLFVQAHLYGQVRRRLAAGGESAAAPSPVMPTA</sequence>
<evidence type="ECO:0000313" key="1">
    <source>
        <dbReference type="EMBL" id="HEF65130.1"/>
    </source>
</evidence>
<dbReference type="InterPro" id="IPR025098">
    <property type="entry name" value="DUF4013"/>
</dbReference>
<comment type="caution">
    <text evidence="1">The sequence shown here is derived from an EMBL/GenBank/DDBJ whole genome shotgun (WGS) entry which is preliminary data.</text>
</comment>
<gene>
    <name evidence="1" type="ORF">ENP47_06005</name>
</gene>